<feature type="transmembrane region" description="Helical" evidence="1">
    <location>
        <begin position="102"/>
        <end position="118"/>
    </location>
</feature>
<sequence length="200" mass="20290">MTRTATTPMTTTTGPAATGVPRRSSAAFIVVVLAIGLLSGAAALFASGAGGVAAELPMTAVGIAVLGYLAAAATGIRWMAWLWGGLAGVLVVLAELVDLQRWLVLAAGCLVFAVIGLVRRPVVTVPQALAAVGYFGVAVLALLLEPRVGLIVGGLALASHAVWDLVHYRRDIVVNRSLALWCMGLDLVAGLGCVGLAIVG</sequence>
<organism evidence="2 3">
    <name type="scientific">Agromyces agglutinans</name>
    <dbReference type="NCBI Taxonomy" id="2662258"/>
    <lineage>
        <taxon>Bacteria</taxon>
        <taxon>Bacillati</taxon>
        <taxon>Actinomycetota</taxon>
        <taxon>Actinomycetes</taxon>
        <taxon>Micrococcales</taxon>
        <taxon>Microbacteriaceae</taxon>
        <taxon>Agromyces</taxon>
    </lineage>
</organism>
<proteinExistence type="predicted"/>
<evidence type="ECO:0000313" key="2">
    <source>
        <dbReference type="EMBL" id="MRG60192.1"/>
    </source>
</evidence>
<dbReference type="EMBL" id="WJIF01000005">
    <property type="protein sequence ID" value="MRG60192.1"/>
    <property type="molecule type" value="Genomic_DNA"/>
</dbReference>
<gene>
    <name evidence="2" type="ORF">GE115_09975</name>
</gene>
<comment type="caution">
    <text evidence="2">The sequence shown here is derived from an EMBL/GenBank/DDBJ whole genome shotgun (WGS) entry which is preliminary data.</text>
</comment>
<evidence type="ECO:0000256" key="1">
    <source>
        <dbReference type="SAM" id="Phobius"/>
    </source>
</evidence>
<evidence type="ECO:0000313" key="3">
    <source>
        <dbReference type="Proteomes" id="UP000431080"/>
    </source>
</evidence>
<name>A0A6I2F666_9MICO</name>
<protein>
    <submittedName>
        <fullName evidence="2">Uncharacterized protein</fullName>
    </submittedName>
</protein>
<dbReference type="RefSeq" id="WP_153684659.1">
    <property type="nucleotide sequence ID" value="NZ_WJIF01000005.1"/>
</dbReference>
<keyword evidence="1" id="KW-1133">Transmembrane helix</keyword>
<reference evidence="2 3" key="1">
    <citation type="submission" date="2019-10" db="EMBL/GenBank/DDBJ databases">
        <authorList>
            <person name="Nie G."/>
            <person name="Ming H."/>
            <person name="Yi B."/>
        </authorList>
    </citation>
    <scope>NUCLEOTIDE SEQUENCE [LARGE SCALE GENOMIC DNA]</scope>
    <source>
        <strain evidence="2 3">CFH 90414</strain>
    </source>
</reference>
<dbReference type="AlphaFoldDB" id="A0A6I2F666"/>
<feature type="transmembrane region" description="Helical" evidence="1">
    <location>
        <begin position="178"/>
        <end position="199"/>
    </location>
</feature>
<keyword evidence="3" id="KW-1185">Reference proteome</keyword>
<keyword evidence="1" id="KW-0472">Membrane</keyword>
<feature type="transmembrane region" description="Helical" evidence="1">
    <location>
        <begin position="52"/>
        <end position="71"/>
    </location>
</feature>
<accession>A0A6I2F666</accession>
<keyword evidence="1" id="KW-0812">Transmembrane</keyword>
<feature type="transmembrane region" description="Helical" evidence="1">
    <location>
        <begin position="26"/>
        <end position="46"/>
    </location>
</feature>
<dbReference type="Proteomes" id="UP000431080">
    <property type="component" value="Unassembled WGS sequence"/>
</dbReference>